<dbReference type="Pfam" id="PF03407">
    <property type="entry name" value="Nucleotid_trans"/>
    <property type="match status" value="1"/>
</dbReference>
<evidence type="ECO:0000313" key="2">
    <source>
        <dbReference type="EnsemblPlants" id="AUR62016595-RA:cds"/>
    </source>
</evidence>
<dbReference type="OMA" id="FWINSRS"/>
<sequence>MQLGDWSGQMDFTVAPMDEFSLVLGMDFLHFSKAVPMPHLRSILVPGQQPCLLRTCDPGKGPKGPLLSVMQLEKGLKRNEPTFLATLSTKEDEASGDFPPAVAELLSEFQDLLPKDLPKVIDEYYELRKVLEAASTKDKTVILTSLNEAWVAPNSMFDIFLESFKIGNNTAPLLDHLLAIAMDEKAYNRCRKLICHCYFLKSKQSSEMANEAGFMTPMYLEILWERLDFLKTILSLGYNFIFTDTDIMWFRNPFPHFTPDSDFQTSCDRFNGRQFDIQNPSNNGFLFVRSNTRTIKFYKFWVSSRHAYPPTLHEQDVFSKIKNGTYVRKLGVKFRFLDTNYFGGFCQMSRDFNKVCTMHANCCTGLDRKIADLNTTLEVWKNYMSSNHSIPTNWRVPNQCHM</sequence>
<proteinExistence type="predicted"/>
<dbReference type="AlphaFoldDB" id="A0A803LNR6"/>
<protein>
    <recommendedName>
        <fullName evidence="1">Nucleotide-diphospho-sugar transferase domain-containing protein</fullName>
    </recommendedName>
</protein>
<dbReference type="PANTHER" id="PTHR46038">
    <property type="entry name" value="EXPRESSED PROTEIN-RELATED"/>
    <property type="match status" value="1"/>
</dbReference>
<dbReference type="InterPro" id="IPR005069">
    <property type="entry name" value="Nucl-diP-sugar_transferase"/>
</dbReference>
<reference evidence="2" key="2">
    <citation type="submission" date="2021-03" db="UniProtKB">
        <authorList>
            <consortium name="EnsemblPlants"/>
        </authorList>
    </citation>
    <scope>IDENTIFICATION</scope>
</reference>
<reference evidence="2" key="1">
    <citation type="journal article" date="2017" name="Nature">
        <title>The genome of Chenopodium quinoa.</title>
        <authorList>
            <person name="Jarvis D.E."/>
            <person name="Ho Y.S."/>
            <person name="Lightfoot D.J."/>
            <person name="Schmoeckel S.M."/>
            <person name="Li B."/>
            <person name="Borm T.J.A."/>
            <person name="Ohyanagi H."/>
            <person name="Mineta K."/>
            <person name="Michell C.T."/>
            <person name="Saber N."/>
            <person name="Kharbatia N.M."/>
            <person name="Rupper R.R."/>
            <person name="Sharp A.R."/>
            <person name="Dally N."/>
            <person name="Boughton B.A."/>
            <person name="Woo Y.H."/>
            <person name="Gao G."/>
            <person name="Schijlen E.G.W.M."/>
            <person name="Guo X."/>
            <person name="Momin A.A."/>
            <person name="Negrao S."/>
            <person name="Al-Babili S."/>
            <person name="Gehring C."/>
            <person name="Roessner U."/>
            <person name="Jung C."/>
            <person name="Murphy K."/>
            <person name="Arold S.T."/>
            <person name="Gojobori T."/>
            <person name="van der Linden C.G."/>
            <person name="van Loo E.N."/>
            <person name="Jellen E.N."/>
            <person name="Maughan P.J."/>
            <person name="Tester M."/>
        </authorList>
    </citation>
    <scope>NUCLEOTIDE SEQUENCE [LARGE SCALE GENOMIC DNA]</scope>
    <source>
        <strain evidence="2">cv. PI 614886</strain>
    </source>
</reference>
<keyword evidence="3" id="KW-1185">Reference proteome</keyword>
<dbReference type="InterPro" id="IPR044821">
    <property type="entry name" value="At1g28695/At4g15970-like"/>
</dbReference>
<dbReference type="PANTHER" id="PTHR46038:SF13">
    <property type="entry name" value="GLYCOSYLTRANSFERASE"/>
    <property type="match status" value="1"/>
</dbReference>
<feature type="domain" description="Nucleotide-diphospho-sugar transferase" evidence="1">
    <location>
        <begin position="173"/>
        <end position="373"/>
    </location>
</feature>
<dbReference type="Proteomes" id="UP000596660">
    <property type="component" value="Unplaced"/>
</dbReference>
<evidence type="ECO:0000259" key="1">
    <source>
        <dbReference type="Pfam" id="PF03407"/>
    </source>
</evidence>
<accession>A0A803LNR6</accession>
<name>A0A803LNR6_CHEQI</name>
<evidence type="ECO:0000313" key="3">
    <source>
        <dbReference type="Proteomes" id="UP000596660"/>
    </source>
</evidence>
<dbReference type="EnsemblPlants" id="AUR62016595-RA">
    <property type="protein sequence ID" value="AUR62016595-RA:cds"/>
    <property type="gene ID" value="AUR62016595"/>
</dbReference>
<dbReference type="Gramene" id="AUR62016595-RA">
    <property type="protein sequence ID" value="AUR62016595-RA:cds"/>
    <property type="gene ID" value="AUR62016595"/>
</dbReference>
<organism evidence="2 3">
    <name type="scientific">Chenopodium quinoa</name>
    <name type="common">Quinoa</name>
    <dbReference type="NCBI Taxonomy" id="63459"/>
    <lineage>
        <taxon>Eukaryota</taxon>
        <taxon>Viridiplantae</taxon>
        <taxon>Streptophyta</taxon>
        <taxon>Embryophyta</taxon>
        <taxon>Tracheophyta</taxon>
        <taxon>Spermatophyta</taxon>
        <taxon>Magnoliopsida</taxon>
        <taxon>eudicotyledons</taxon>
        <taxon>Gunneridae</taxon>
        <taxon>Pentapetalae</taxon>
        <taxon>Caryophyllales</taxon>
        <taxon>Chenopodiaceae</taxon>
        <taxon>Chenopodioideae</taxon>
        <taxon>Atripliceae</taxon>
        <taxon>Chenopodium</taxon>
    </lineage>
</organism>